<reference evidence="1 2" key="1">
    <citation type="submission" date="2016-10" db="EMBL/GenBank/DDBJ databases">
        <title>Genome sequence of Streptomyces sp. MUSC 1.</title>
        <authorList>
            <person name="Lee L.-H."/>
            <person name="Ser H.-L."/>
            <person name="Law J.W.-F."/>
        </authorList>
    </citation>
    <scope>NUCLEOTIDE SEQUENCE [LARGE SCALE GENOMIC DNA]</scope>
    <source>
        <strain evidence="1 2">MUSC 1</strain>
    </source>
</reference>
<protein>
    <recommendedName>
        <fullName evidence="3">Lipoprotein LpqB beta-propeller domain-containing protein</fullName>
    </recommendedName>
</protein>
<dbReference type="Proteomes" id="UP000179642">
    <property type="component" value="Unassembled WGS sequence"/>
</dbReference>
<organism evidence="1 2">
    <name type="scientific">Streptomyces monashensis</name>
    <dbReference type="NCBI Taxonomy" id="1678012"/>
    <lineage>
        <taxon>Bacteria</taxon>
        <taxon>Bacillati</taxon>
        <taxon>Actinomycetota</taxon>
        <taxon>Actinomycetes</taxon>
        <taxon>Kitasatosporales</taxon>
        <taxon>Streptomycetaceae</taxon>
        <taxon>Streptomyces</taxon>
    </lineage>
</organism>
<dbReference type="AlphaFoldDB" id="A0A1S2QNV6"/>
<evidence type="ECO:0008006" key="3">
    <source>
        <dbReference type="Google" id="ProtNLM"/>
    </source>
</evidence>
<keyword evidence="2" id="KW-1185">Reference proteome</keyword>
<comment type="caution">
    <text evidence="1">The sequence shown here is derived from an EMBL/GenBank/DDBJ whole genome shotgun (WGS) entry which is preliminary data.</text>
</comment>
<evidence type="ECO:0000313" key="2">
    <source>
        <dbReference type="Proteomes" id="UP000179642"/>
    </source>
</evidence>
<proteinExistence type="predicted"/>
<sequence length="288" mass="29700">MIPAGAAGQSWQRVGTDARSGVSGLALEGPSADGTGVDALIVHDNKAPGQRRLSRVTHRDRGPDEVAPLTWSGAEPQDLEAIEAIPGMAGEYLALAARGIVYRVRVDGDTAAVVDYTPLPGVAPGDDDESLALVSRDGRLAALWASRGDGPGHPAVLYAASLTFAPWGQPEFGAVSRRPYRAPYPVGEGTRHISDLSVTDSGRILASSAAGAGDDGPFDSAVSDIGRVTVSPAGAVRVTLAQSPTLLGTFHGYKVEAVECVPGTDRALLGTDDENHGGSVRSLPYCGR</sequence>
<evidence type="ECO:0000313" key="1">
    <source>
        <dbReference type="EMBL" id="OIK07136.1"/>
    </source>
</evidence>
<name>A0A1S2QNV6_9ACTN</name>
<accession>A0A1S2QNV6</accession>
<dbReference type="EMBL" id="MLYO01000012">
    <property type="protein sequence ID" value="OIK07136.1"/>
    <property type="molecule type" value="Genomic_DNA"/>
</dbReference>
<gene>
    <name evidence="1" type="ORF">BIV23_05955</name>
</gene>